<feature type="domain" description="N-acetyltransferase" evidence="1">
    <location>
        <begin position="1"/>
        <end position="169"/>
    </location>
</feature>
<evidence type="ECO:0000313" key="2">
    <source>
        <dbReference type="EMBL" id="MFD0850877.1"/>
    </source>
</evidence>
<reference evidence="3" key="1">
    <citation type="journal article" date="2019" name="Int. J. Syst. Evol. Microbiol.">
        <title>The Global Catalogue of Microorganisms (GCM) 10K type strain sequencing project: providing services to taxonomists for standard genome sequencing and annotation.</title>
        <authorList>
            <consortium name="The Broad Institute Genomics Platform"/>
            <consortium name="The Broad Institute Genome Sequencing Center for Infectious Disease"/>
            <person name="Wu L."/>
            <person name="Ma J."/>
        </authorList>
    </citation>
    <scope>NUCLEOTIDE SEQUENCE [LARGE SCALE GENOMIC DNA]</scope>
    <source>
        <strain evidence="3">JCM 31696</strain>
    </source>
</reference>
<dbReference type="Pfam" id="PF00583">
    <property type="entry name" value="Acetyltransf_1"/>
    <property type="match status" value="1"/>
</dbReference>
<sequence length="179" mass="19502">MAEVQSYDGEQALALLDELAVLYERVYAEPPYNSAPKFSRARFLVRTREQVRSPGFSLVTARQDGLLVGFAFGFAIRPGGWWAVAGAPPLEVLEATKFAVVELVVDAVQRGQGLGGALLDALLAERAERFATLAAVIGADAYEWYLRRGWVKVAEFRGEPPYSDALVLELGPGSDEAVR</sequence>
<protein>
    <submittedName>
        <fullName evidence="2">GNAT family N-acetyltransferase</fullName>
        <ecNumber evidence="2">2.3.1.-</ecNumber>
    </submittedName>
</protein>
<organism evidence="2 3">
    <name type="scientific">Actinomadura adrarensis</name>
    <dbReference type="NCBI Taxonomy" id="1819600"/>
    <lineage>
        <taxon>Bacteria</taxon>
        <taxon>Bacillati</taxon>
        <taxon>Actinomycetota</taxon>
        <taxon>Actinomycetes</taxon>
        <taxon>Streptosporangiales</taxon>
        <taxon>Thermomonosporaceae</taxon>
        <taxon>Actinomadura</taxon>
    </lineage>
</organism>
<dbReference type="SUPFAM" id="SSF55729">
    <property type="entry name" value="Acyl-CoA N-acyltransferases (Nat)"/>
    <property type="match status" value="1"/>
</dbReference>
<evidence type="ECO:0000259" key="1">
    <source>
        <dbReference type="PROSITE" id="PS51186"/>
    </source>
</evidence>
<keyword evidence="3" id="KW-1185">Reference proteome</keyword>
<dbReference type="Gene3D" id="3.40.630.30">
    <property type="match status" value="1"/>
</dbReference>
<dbReference type="Proteomes" id="UP001597083">
    <property type="component" value="Unassembled WGS sequence"/>
</dbReference>
<accession>A0ABW3CBG2</accession>
<dbReference type="InterPro" id="IPR016181">
    <property type="entry name" value="Acyl_CoA_acyltransferase"/>
</dbReference>
<name>A0ABW3CBG2_9ACTN</name>
<proteinExistence type="predicted"/>
<dbReference type="InterPro" id="IPR000182">
    <property type="entry name" value="GNAT_dom"/>
</dbReference>
<keyword evidence="2" id="KW-0808">Transferase</keyword>
<dbReference type="PROSITE" id="PS51186">
    <property type="entry name" value="GNAT"/>
    <property type="match status" value="1"/>
</dbReference>
<comment type="caution">
    <text evidence="2">The sequence shown here is derived from an EMBL/GenBank/DDBJ whole genome shotgun (WGS) entry which is preliminary data.</text>
</comment>
<evidence type="ECO:0000313" key="3">
    <source>
        <dbReference type="Proteomes" id="UP001597083"/>
    </source>
</evidence>
<dbReference type="EMBL" id="JBHTIR010000169">
    <property type="protein sequence ID" value="MFD0850877.1"/>
    <property type="molecule type" value="Genomic_DNA"/>
</dbReference>
<dbReference type="EC" id="2.3.1.-" evidence="2"/>
<gene>
    <name evidence="2" type="ORF">ACFQ07_01410</name>
</gene>
<keyword evidence="2" id="KW-0012">Acyltransferase</keyword>
<dbReference type="GO" id="GO:0016746">
    <property type="term" value="F:acyltransferase activity"/>
    <property type="evidence" value="ECO:0007669"/>
    <property type="project" value="UniProtKB-KW"/>
</dbReference>